<dbReference type="Pfam" id="PF23216">
    <property type="entry name" value="WHD_CYT4"/>
    <property type="match status" value="1"/>
</dbReference>
<keyword evidence="4" id="KW-1185">Reference proteome</keyword>
<gene>
    <name evidence="3" type="primary">MSU1</name>
    <name evidence="3" type="ORF">SEPCBS119000_003560</name>
</gene>
<evidence type="ECO:0000313" key="4">
    <source>
        <dbReference type="Proteomes" id="UP001642502"/>
    </source>
</evidence>
<dbReference type="Pfam" id="PF25522">
    <property type="entry name" value="OB_cyt-4"/>
    <property type="match status" value="1"/>
</dbReference>
<dbReference type="EMBL" id="CAWUON010000047">
    <property type="protein sequence ID" value="CAK7269417.1"/>
    <property type="molecule type" value="Genomic_DNA"/>
</dbReference>
<dbReference type="InterPro" id="IPR050180">
    <property type="entry name" value="RNR_Ribonuclease"/>
</dbReference>
<dbReference type="PANTHER" id="PTHR23355">
    <property type="entry name" value="RIBONUCLEASE"/>
    <property type="match status" value="1"/>
</dbReference>
<feature type="compositionally biased region" description="Basic and acidic residues" evidence="1">
    <location>
        <begin position="1076"/>
        <end position="1086"/>
    </location>
</feature>
<keyword evidence="3" id="KW-0540">Nuclease</keyword>
<feature type="region of interest" description="Disordered" evidence="1">
    <location>
        <begin position="1076"/>
        <end position="1099"/>
    </location>
</feature>
<feature type="region of interest" description="Disordered" evidence="1">
    <location>
        <begin position="57"/>
        <end position="96"/>
    </location>
</feature>
<dbReference type="PANTHER" id="PTHR23355:SF65">
    <property type="entry name" value="EXORIBONUCLEASE CYT-4, PUTATIVE (AFU_ORTHOLOGUE AFUA_7G01550)-RELATED"/>
    <property type="match status" value="1"/>
</dbReference>
<dbReference type="Proteomes" id="UP001642502">
    <property type="component" value="Unassembled WGS sequence"/>
</dbReference>
<proteinExistence type="predicted"/>
<dbReference type="InterPro" id="IPR056625">
    <property type="entry name" value="SH3_CYT4"/>
</dbReference>
<keyword evidence="3" id="KW-0269">Exonuclease</keyword>
<protein>
    <submittedName>
        <fullName evidence="3">3'-5' RNA exonuclease complex component</fullName>
        <ecNumber evidence="3">3.1.13.1</ecNumber>
    </submittedName>
</protein>
<organism evidence="3 4">
    <name type="scientific">Sporothrix epigloea</name>
    <dbReference type="NCBI Taxonomy" id="1892477"/>
    <lineage>
        <taxon>Eukaryota</taxon>
        <taxon>Fungi</taxon>
        <taxon>Dikarya</taxon>
        <taxon>Ascomycota</taxon>
        <taxon>Pezizomycotina</taxon>
        <taxon>Sordariomycetes</taxon>
        <taxon>Sordariomycetidae</taxon>
        <taxon>Ophiostomatales</taxon>
        <taxon>Ophiostomataceae</taxon>
        <taxon>Sporothrix</taxon>
    </lineage>
</organism>
<accession>A0ABP0DQY6</accession>
<dbReference type="InterPro" id="IPR056624">
    <property type="entry name" value="WH_CYT4"/>
</dbReference>
<sequence>MPSHAGRSTLQAFACRRCITQASLAARAAPTTRPLWSCPKSLQRLETTKTDVVEKHYSTTTHHSESSSYEAGAATDSPQEQAEPWEQLWNGKAPSPPQIPIRERLRDFQAVELDLFSLKVLRDAARMGTENAMTRVESHTLAEIQTDESRLDDINGPDQLRLWGQSSFGTDADSDNVTSLLARPYGAVAPRAGDLIEVSTDSWRVQLLAVCLGNFRGMDHFYTNTGKWFVSSGVRSLFSVTSFASEAELAPLVAALPAEVVFENTGGRANENAARGADSLEAIINTLQDLRLGPSREAGAGLLQKMSDFAVQAAGIHMAHAGVLDNAFEVLQKQEATLIERPTTISLEAMASLLLRRQGHKKLGSRGHHNNHRHNFQLRNLRGSGSGTEGKDEFTAPAMYAVYRAVMANDLAFRPLTTNIGSTSETDDATSAAAATAGEKQHSHSRSCLFSIAPPEDIATVKYVSQIVRTFSEEASVKKAKTKTISQSQLGSFIIKARKAIDRSRQARTWSPYGMIGPFSCGKVQKEKAQSEVRTGAEPATIIEAWTSLDIAIFQFVHLWASSQRFSPSSRLHGTGSAILRALNRYKDTEYLTMSTGWTFLQEVGWVAPWDIPARYHMGVPDILPLRTGGFDRSLPFPSPICSPDASPSPGSTAPPSQLADDIFAGRRTEWDGITTYCIDSPGAADIDDGIAIERIADSPDEFWIHTHVADPASRIRPGSVLAEQAARLSQTAYLPGFHVRMFPDDVVREEFSLGPGRPCLTFSARVNRRGVVLDKKISPGRLGRVIYITPSQVASVVAETEKQALRDCGSDDKVAFTAVNLPWTAATFSVGVRPHAADATSSEATRPMTTASELTANQRADLEILASLGNALRAVRLTNGARPLYWPRPSVQVLFDDSHMSIINVDTEALDGDEVNQTLSARVTPFLQCRGDPYIRIWYEEGTKGGGTAEPEPVAGSRLVESIMRLAGEVAADWCHERGIAIPFRGQPDALRHLDRIQALTRTEVYPALTTGQRPSESALRELARLTGADDITAVAVPHITMGVARYTKATSPLRRYADLLVHWQIEGALLAEVKQNEESREESGGGHAADTPAGPPFTRAQLECDVLPLLRVRERALRKLDNMIGQDQWILQALVRAWLGDMTHDNTGSPVGSRSKAPLSNLRLTVVRVNGQRGVITGRLDWFDRTALLDVTGLNATSPAGDNNGMRRLVLDDVKPGQVYPVALSHVDVHGNLVIVRRTGDCLSE</sequence>
<evidence type="ECO:0000256" key="1">
    <source>
        <dbReference type="SAM" id="MobiDB-lite"/>
    </source>
</evidence>
<keyword evidence="3" id="KW-0378">Hydrolase</keyword>
<dbReference type="Pfam" id="PF00773">
    <property type="entry name" value="RNB"/>
    <property type="match status" value="1"/>
</dbReference>
<comment type="caution">
    <text evidence="3">The sequence shown here is derived from an EMBL/GenBank/DDBJ whole genome shotgun (WGS) entry which is preliminary data.</text>
</comment>
<dbReference type="EC" id="3.1.13.1" evidence="3"/>
<dbReference type="SUPFAM" id="SSF50249">
    <property type="entry name" value="Nucleic acid-binding proteins"/>
    <property type="match status" value="1"/>
</dbReference>
<dbReference type="Pfam" id="PF23214">
    <property type="entry name" value="SH3_CYT4"/>
    <property type="match status" value="1"/>
</dbReference>
<dbReference type="GO" id="GO:0008859">
    <property type="term" value="F:exoribonuclease II activity"/>
    <property type="evidence" value="ECO:0007669"/>
    <property type="project" value="UniProtKB-EC"/>
</dbReference>
<name>A0ABP0DQY6_9PEZI</name>
<feature type="domain" description="RNB" evidence="2">
    <location>
        <begin position="668"/>
        <end position="1073"/>
    </location>
</feature>
<evidence type="ECO:0000259" key="2">
    <source>
        <dbReference type="SMART" id="SM00955"/>
    </source>
</evidence>
<dbReference type="InterPro" id="IPR012340">
    <property type="entry name" value="NA-bd_OB-fold"/>
</dbReference>
<evidence type="ECO:0000313" key="3">
    <source>
        <dbReference type="EMBL" id="CAK7269417.1"/>
    </source>
</evidence>
<dbReference type="SMART" id="SM00955">
    <property type="entry name" value="RNB"/>
    <property type="match status" value="1"/>
</dbReference>
<reference evidence="3 4" key="1">
    <citation type="submission" date="2024-01" db="EMBL/GenBank/DDBJ databases">
        <authorList>
            <person name="Allen C."/>
            <person name="Tagirdzhanova G."/>
        </authorList>
    </citation>
    <scope>NUCLEOTIDE SEQUENCE [LARGE SCALE GENOMIC DNA]</scope>
    <source>
        <strain evidence="3 4">CBS 119000</strain>
    </source>
</reference>
<dbReference type="InterPro" id="IPR001900">
    <property type="entry name" value="RNase_II/R"/>
</dbReference>
<dbReference type="InterPro" id="IPR057912">
    <property type="entry name" value="OB_CYT4_C"/>
</dbReference>